<feature type="region of interest" description="Disordered" evidence="1">
    <location>
        <begin position="255"/>
        <end position="285"/>
    </location>
</feature>
<keyword evidence="2" id="KW-0732">Signal</keyword>
<feature type="signal peptide" evidence="2">
    <location>
        <begin position="1"/>
        <end position="25"/>
    </location>
</feature>
<keyword evidence="4" id="KW-1185">Reference proteome</keyword>
<accession>A0ABT5HFN1</accession>
<protein>
    <submittedName>
        <fullName evidence="3">Uncharacterized protein</fullName>
    </submittedName>
</protein>
<evidence type="ECO:0000313" key="3">
    <source>
        <dbReference type="EMBL" id="MDC7674950.1"/>
    </source>
</evidence>
<dbReference type="RefSeq" id="WP_272743260.1">
    <property type="nucleotide sequence ID" value="NZ_JAQQKV010000001.1"/>
</dbReference>
<sequence length="285" mass="30894">MKLPVITGMGVCVALCLGASTHALAQTAADARQFLASPEYRLHNNPSITYDDVLVKKARTLIGQRQYKAALKVLDELDTFDGFDTARINYVPDIAILALASDNIDQYNFFRILALDAARVSSTKTVCKQNPYYHLQSETDVAFERPDDITTRICSSSLTVNKQVALNSDFEAKLAFLSGTPIGPRPYIAEAPAAPTTTEPPIMVMSVRLDPASSSGSADQAAVEPASPQAVVALPSAPLPYTILYAPASEDTATTAIPTPKRKTEWVIPAKDGETEKPYRPHRKK</sequence>
<name>A0ABT5HFN1_9CAUL</name>
<organism evidence="3 4">
    <name type="scientific">Asticcacaulis machinosus</name>
    <dbReference type="NCBI Taxonomy" id="2984211"/>
    <lineage>
        <taxon>Bacteria</taxon>
        <taxon>Pseudomonadati</taxon>
        <taxon>Pseudomonadota</taxon>
        <taxon>Alphaproteobacteria</taxon>
        <taxon>Caulobacterales</taxon>
        <taxon>Caulobacteraceae</taxon>
        <taxon>Asticcacaulis</taxon>
    </lineage>
</organism>
<dbReference type="Proteomes" id="UP001218579">
    <property type="component" value="Unassembled WGS sequence"/>
</dbReference>
<evidence type="ECO:0000256" key="1">
    <source>
        <dbReference type="SAM" id="MobiDB-lite"/>
    </source>
</evidence>
<feature type="chain" id="PRO_5045957918" evidence="2">
    <location>
        <begin position="26"/>
        <end position="285"/>
    </location>
</feature>
<proteinExistence type="predicted"/>
<dbReference type="EMBL" id="JAQQKV010000001">
    <property type="protein sequence ID" value="MDC7674950.1"/>
    <property type="molecule type" value="Genomic_DNA"/>
</dbReference>
<comment type="caution">
    <text evidence="3">The sequence shown here is derived from an EMBL/GenBank/DDBJ whole genome shotgun (WGS) entry which is preliminary data.</text>
</comment>
<evidence type="ECO:0000313" key="4">
    <source>
        <dbReference type="Proteomes" id="UP001218579"/>
    </source>
</evidence>
<evidence type="ECO:0000256" key="2">
    <source>
        <dbReference type="SAM" id="SignalP"/>
    </source>
</evidence>
<gene>
    <name evidence="3" type="ORF">PQU98_02330</name>
</gene>
<reference evidence="3 4" key="1">
    <citation type="submission" date="2023-01" db="EMBL/GenBank/DDBJ databases">
        <title>Novel species of the genus Asticcacaulis isolated from rivers.</title>
        <authorList>
            <person name="Lu H."/>
        </authorList>
    </citation>
    <scope>NUCLEOTIDE SEQUENCE [LARGE SCALE GENOMIC DNA]</scope>
    <source>
        <strain evidence="3 4">LKC15W</strain>
    </source>
</reference>